<dbReference type="GO" id="GO:0009263">
    <property type="term" value="P:deoxyribonucleotide biosynthetic process"/>
    <property type="evidence" value="ECO:0007669"/>
    <property type="project" value="InterPro"/>
</dbReference>
<reference evidence="2 3" key="1">
    <citation type="submission" date="2015-01" db="EMBL/GenBank/DDBJ databases">
        <title>Genome of allotetraploid Gossypium barbadense reveals genomic plasticity and fiber elongation in cotton evolution.</title>
        <authorList>
            <person name="Chen X."/>
            <person name="Liu X."/>
            <person name="Zhao B."/>
            <person name="Zheng H."/>
            <person name="Hu Y."/>
            <person name="Lu G."/>
            <person name="Yang C."/>
            <person name="Chen J."/>
            <person name="Shan C."/>
            <person name="Zhang L."/>
            <person name="Zhou Y."/>
            <person name="Wang L."/>
            <person name="Guo W."/>
            <person name="Bai Y."/>
            <person name="Ruan J."/>
            <person name="Shangguan X."/>
            <person name="Mao Y."/>
            <person name="Jiang J."/>
            <person name="Zhu Y."/>
            <person name="Lei J."/>
            <person name="Kang H."/>
            <person name="Chen S."/>
            <person name="He X."/>
            <person name="Wang R."/>
            <person name="Wang Y."/>
            <person name="Chen J."/>
            <person name="Wang L."/>
            <person name="Yu S."/>
            <person name="Wang B."/>
            <person name="Wei J."/>
            <person name="Song S."/>
            <person name="Lu X."/>
            <person name="Gao Z."/>
            <person name="Gu W."/>
            <person name="Deng X."/>
            <person name="Ma D."/>
            <person name="Wang S."/>
            <person name="Liang W."/>
            <person name="Fang L."/>
            <person name="Cai C."/>
            <person name="Zhu X."/>
            <person name="Zhou B."/>
            <person name="Zhang Y."/>
            <person name="Chen Z."/>
            <person name="Xu S."/>
            <person name="Zhu R."/>
            <person name="Wang S."/>
            <person name="Zhang T."/>
            <person name="Zhao G."/>
        </authorList>
    </citation>
    <scope>NUCLEOTIDE SEQUENCE [LARGE SCALE GENOMIC DNA]</scope>
    <source>
        <strain evidence="3">cv. Xinhai21</strain>
        <tissue evidence="2">Leaf</tissue>
    </source>
</reference>
<protein>
    <submittedName>
        <fullName evidence="2">Uncharacterized protein</fullName>
    </submittedName>
</protein>
<dbReference type="GO" id="GO:0016491">
    <property type="term" value="F:oxidoreductase activity"/>
    <property type="evidence" value="ECO:0007669"/>
    <property type="project" value="InterPro"/>
</dbReference>
<evidence type="ECO:0000313" key="2">
    <source>
        <dbReference type="EMBL" id="PPR82309.1"/>
    </source>
</evidence>
<dbReference type="OrthoDB" id="10248373at2759"/>
<sequence length="361" mass="41441">MSSIQEEPLLASNPDRFCMFPIQYPQIWEMYKKAEASFWTAEEVDLSSDLPHWQNLTADERHFISHVLAFFAASDGIVLENLAVRFMKEVQIAEARAFYGFQIAIENIHSPNDKLFSTRDSFFFTSELILSKPARFRCFHSPLSSWEYLETYIKDSTEKNRLFHATETVPCVAKKADWAFKWIDGREAFAERLIAFACVEGIFFSGSFCAIFWLKKRGLMPGLTFSNELISRDEGLHCDFACLLYSLLQSKLSEERVKGIVSDAVYIEREFVCDALPCALVGMNGELMSQYIEFVADRLLGALGYGKMYNAANPFDWMELISLQGKTNFFEKRVGEYQKAAVMSSLNGNDKTHEFKMDEDF</sequence>
<organism evidence="2 3">
    <name type="scientific">Gossypium barbadense</name>
    <name type="common">Sea Island cotton</name>
    <name type="synonym">Hibiscus barbadensis</name>
    <dbReference type="NCBI Taxonomy" id="3634"/>
    <lineage>
        <taxon>Eukaryota</taxon>
        <taxon>Viridiplantae</taxon>
        <taxon>Streptophyta</taxon>
        <taxon>Embryophyta</taxon>
        <taxon>Tracheophyta</taxon>
        <taxon>Spermatophyta</taxon>
        <taxon>Magnoliopsida</taxon>
        <taxon>eudicotyledons</taxon>
        <taxon>Gunneridae</taxon>
        <taxon>Pentapetalae</taxon>
        <taxon>rosids</taxon>
        <taxon>malvids</taxon>
        <taxon>Malvales</taxon>
        <taxon>Malvaceae</taxon>
        <taxon>Malvoideae</taxon>
        <taxon>Gossypium</taxon>
    </lineage>
</organism>
<dbReference type="CDD" id="cd01049">
    <property type="entry name" value="RNRR2"/>
    <property type="match status" value="1"/>
</dbReference>
<dbReference type="Gene3D" id="1.10.620.20">
    <property type="entry name" value="Ribonucleotide Reductase, subunit A"/>
    <property type="match status" value="1"/>
</dbReference>
<dbReference type="PANTHER" id="PTHR23409">
    <property type="entry name" value="RIBONUCLEOSIDE-DIPHOSPHATE REDUCTASE SMALL CHAIN"/>
    <property type="match status" value="1"/>
</dbReference>
<dbReference type="InterPro" id="IPR033909">
    <property type="entry name" value="RNR_small"/>
</dbReference>
<dbReference type="InterPro" id="IPR000358">
    <property type="entry name" value="RNR_small_fam"/>
</dbReference>
<name>A0A2P5VTZ8_GOSBA</name>
<comment type="similarity">
    <text evidence="1">Belongs to the ribonucleoside diphosphate reductase small chain family.</text>
</comment>
<gene>
    <name evidence="2" type="ORF">GOBAR_AA38406</name>
</gene>
<dbReference type="InterPro" id="IPR012348">
    <property type="entry name" value="RNR-like"/>
</dbReference>
<dbReference type="InterPro" id="IPR009078">
    <property type="entry name" value="Ferritin-like_SF"/>
</dbReference>
<dbReference type="Pfam" id="PF00268">
    <property type="entry name" value="Ribonuc_red_sm"/>
    <property type="match status" value="2"/>
</dbReference>
<dbReference type="Proteomes" id="UP000239757">
    <property type="component" value="Unassembled WGS sequence"/>
</dbReference>
<dbReference type="SUPFAM" id="SSF47240">
    <property type="entry name" value="Ferritin-like"/>
    <property type="match status" value="1"/>
</dbReference>
<proteinExistence type="inferred from homology"/>
<accession>A0A2P5VTZ8</accession>
<evidence type="ECO:0000313" key="3">
    <source>
        <dbReference type="Proteomes" id="UP000239757"/>
    </source>
</evidence>
<evidence type="ECO:0000256" key="1">
    <source>
        <dbReference type="ARBA" id="ARBA00009303"/>
    </source>
</evidence>
<dbReference type="AlphaFoldDB" id="A0A2P5VTZ8"/>
<dbReference type="EMBL" id="KZ670913">
    <property type="protein sequence ID" value="PPR82309.1"/>
    <property type="molecule type" value="Genomic_DNA"/>
</dbReference>
<dbReference type="PANTHER" id="PTHR23409:SF18">
    <property type="entry name" value="RIBONUCLEOSIDE-DIPHOSPHATE REDUCTASE SUBUNIT M2"/>
    <property type="match status" value="1"/>
</dbReference>